<reference evidence="2" key="1">
    <citation type="submission" date="2016-10" db="EMBL/GenBank/DDBJ databases">
        <authorList>
            <person name="Varghese N."/>
        </authorList>
    </citation>
    <scope>NUCLEOTIDE SEQUENCE [LARGE SCALE GENOMIC DNA]</scope>
    <source>
        <strain evidence="2">DSM 21843</strain>
    </source>
</reference>
<keyword evidence="2" id="KW-1185">Reference proteome</keyword>
<dbReference type="EMBL" id="FOEC01000015">
    <property type="protein sequence ID" value="SEO97673.1"/>
    <property type="molecule type" value="Genomic_DNA"/>
</dbReference>
<organism evidence="1 2">
    <name type="scientific">Denitrobacterium detoxificans</name>
    <dbReference type="NCBI Taxonomy" id="79604"/>
    <lineage>
        <taxon>Bacteria</taxon>
        <taxon>Bacillati</taxon>
        <taxon>Actinomycetota</taxon>
        <taxon>Coriobacteriia</taxon>
        <taxon>Eggerthellales</taxon>
        <taxon>Eggerthellaceae</taxon>
        <taxon>Denitrobacterium</taxon>
    </lineage>
</organism>
<accession>A0A172RW69</accession>
<name>A0A172RW69_9ACTN</name>
<dbReference type="STRING" id="79604.AAY81_00975"/>
<dbReference type="Proteomes" id="UP000182975">
    <property type="component" value="Unassembled WGS sequence"/>
</dbReference>
<evidence type="ECO:0000313" key="1">
    <source>
        <dbReference type="EMBL" id="SEO97673.1"/>
    </source>
</evidence>
<evidence type="ECO:0000313" key="2">
    <source>
        <dbReference type="Proteomes" id="UP000182975"/>
    </source>
</evidence>
<protein>
    <submittedName>
        <fullName evidence="1">Uncharacterized protein</fullName>
    </submittedName>
</protein>
<dbReference type="KEGG" id="ddt:AAY81_00975"/>
<dbReference type="AlphaFoldDB" id="A0A172RW69"/>
<proteinExistence type="predicted"/>
<gene>
    <name evidence="1" type="ORF">SAMN02910314_01791</name>
</gene>
<dbReference type="RefSeq" id="WP_066660305.1">
    <property type="nucleotide sequence ID" value="NZ_CP011402.1"/>
</dbReference>
<sequence>MSYTLLSQPSVVASQALAPGVYFSRYGKLCIVSIWYQATLAKWSNTQIATLPANAIPAMTCMGCIESVPAHDLWIQATTEGTVLIGSNSVAITDQYVWGQFVYVAS</sequence>